<dbReference type="STRING" id="453582.SAMN05421580_1225"/>
<dbReference type="Proteomes" id="UP000186221">
    <property type="component" value="Unassembled WGS sequence"/>
</dbReference>
<dbReference type="AlphaFoldDB" id="A0A1N7QJ51"/>
<reference evidence="2" key="1">
    <citation type="submission" date="2017-01" db="EMBL/GenBank/DDBJ databases">
        <authorList>
            <person name="Varghese N."/>
            <person name="Submissions S."/>
        </authorList>
    </citation>
    <scope>NUCLEOTIDE SEQUENCE [LARGE SCALE GENOMIC DNA]</scope>
    <source>
        <strain evidence="2">DSM 19945</strain>
    </source>
</reference>
<organism evidence="1 2">
    <name type="scientific">Rhodobacter aestuarii</name>
    <dbReference type="NCBI Taxonomy" id="453582"/>
    <lineage>
        <taxon>Bacteria</taxon>
        <taxon>Pseudomonadati</taxon>
        <taxon>Pseudomonadota</taxon>
        <taxon>Alphaproteobacteria</taxon>
        <taxon>Rhodobacterales</taxon>
        <taxon>Rhodobacter group</taxon>
        <taxon>Rhodobacter</taxon>
    </lineage>
</organism>
<keyword evidence="2" id="KW-1185">Reference proteome</keyword>
<dbReference type="RefSeq" id="WP_076486530.1">
    <property type="nucleotide sequence ID" value="NZ_FTOG01000022.1"/>
</dbReference>
<evidence type="ECO:0000313" key="2">
    <source>
        <dbReference type="Proteomes" id="UP000186221"/>
    </source>
</evidence>
<accession>A0A1N7QJ51</accession>
<dbReference type="OrthoDB" id="3078238at2"/>
<evidence type="ECO:0000313" key="1">
    <source>
        <dbReference type="EMBL" id="SIT22527.1"/>
    </source>
</evidence>
<dbReference type="EMBL" id="FTOG01000022">
    <property type="protein sequence ID" value="SIT22527.1"/>
    <property type="molecule type" value="Genomic_DNA"/>
</dbReference>
<proteinExistence type="predicted"/>
<protein>
    <submittedName>
        <fullName evidence="1">Uncharacterized protein</fullName>
    </submittedName>
</protein>
<sequence length="214" mass="22542">MIPLAAFGLATAFGPGLAPIKQALTEGNEPLYRRKDVIGSDYQGQLCAFAPNADLAGVAIRVVTLIGTALHDLVAQMAQANLTWPGNAALVVLLPAADIGFVQAQALARQVLEMLAASGWCGPQTQVHLLQGGVGTTAQALATVARFAAQGQPALLIAADSHACRDRLNALLAKDALFSKATPWGFVPGEAEHEKPRDRHWGCERADFGAVRFR</sequence>
<name>A0A1N7QJ51_9RHOB</name>
<gene>
    <name evidence="1" type="ORF">SAMN05421580_1225</name>
</gene>